<evidence type="ECO:0000313" key="3">
    <source>
        <dbReference type="Proteomes" id="UP000661607"/>
    </source>
</evidence>
<organism evidence="2 3">
    <name type="scientific">Nonomuraea africana</name>
    <dbReference type="NCBI Taxonomy" id="46171"/>
    <lineage>
        <taxon>Bacteria</taxon>
        <taxon>Bacillati</taxon>
        <taxon>Actinomycetota</taxon>
        <taxon>Actinomycetes</taxon>
        <taxon>Streptosporangiales</taxon>
        <taxon>Streptosporangiaceae</taxon>
        <taxon>Nonomuraea</taxon>
    </lineage>
</organism>
<evidence type="ECO:0000313" key="2">
    <source>
        <dbReference type="EMBL" id="MBE1564793.1"/>
    </source>
</evidence>
<dbReference type="Proteomes" id="UP000661607">
    <property type="component" value="Unassembled WGS sequence"/>
</dbReference>
<dbReference type="RefSeq" id="WP_192779110.1">
    <property type="nucleotide sequence ID" value="NZ_BAAASY010000009.1"/>
</dbReference>
<keyword evidence="3" id="KW-1185">Reference proteome</keyword>
<accession>A0ABR9KT66</accession>
<comment type="caution">
    <text evidence="2">The sequence shown here is derived from an EMBL/GenBank/DDBJ whole genome shotgun (WGS) entry which is preliminary data.</text>
</comment>
<keyword evidence="1" id="KW-0812">Transmembrane</keyword>
<reference evidence="2 3" key="1">
    <citation type="submission" date="2020-10" db="EMBL/GenBank/DDBJ databases">
        <title>Sequencing the genomes of 1000 actinobacteria strains.</title>
        <authorList>
            <person name="Klenk H.-P."/>
        </authorList>
    </citation>
    <scope>NUCLEOTIDE SEQUENCE [LARGE SCALE GENOMIC DNA]</scope>
    <source>
        <strain evidence="2 3">DSM 43748</strain>
    </source>
</reference>
<keyword evidence="1" id="KW-0472">Membrane</keyword>
<evidence type="ECO:0000256" key="1">
    <source>
        <dbReference type="SAM" id="Phobius"/>
    </source>
</evidence>
<feature type="transmembrane region" description="Helical" evidence="1">
    <location>
        <begin position="15"/>
        <end position="40"/>
    </location>
</feature>
<keyword evidence="1" id="KW-1133">Transmembrane helix</keyword>
<proteinExistence type="predicted"/>
<dbReference type="EMBL" id="JADBEF010000001">
    <property type="protein sequence ID" value="MBE1564793.1"/>
    <property type="molecule type" value="Genomic_DNA"/>
</dbReference>
<sequence length="57" mass="6294">MMTHQRRTPPSWRTVVALLVVILVVTAGLVMGVLWVLAMVRDSIMELIPMPPSAPDP</sequence>
<name>A0ABR9KT66_9ACTN</name>
<protein>
    <submittedName>
        <fullName evidence="2">Uncharacterized protein</fullName>
    </submittedName>
</protein>
<gene>
    <name evidence="2" type="ORF">H4W81_007572</name>
</gene>